<evidence type="ECO:0000313" key="8">
    <source>
        <dbReference type="EMBL" id="OQA51890.1"/>
    </source>
</evidence>
<feature type="transmembrane region" description="Helical" evidence="6">
    <location>
        <begin position="288"/>
        <end position="306"/>
    </location>
</feature>
<feature type="transmembrane region" description="Helical" evidence="6">
    <location>
        <begin position="219"/>
        <end position="242"/>
    </location>
</feature>
<dbReference type="PANTHER" id="PTHR30619:SF1">
    <property type="entry name" value="RECOMBINATION PROTEIN 2"/>
    <property type="match status" value="1"/>
</dbReference>
<accession>A0A1V5SBJ9</accession>
<keyword evidence="5 6" id="KW-0472">Membrane</keyword>
<feature type="transmembrane region" description="Helical" evidence="6">
    <location>
        <begin position="12"/>
        <end position="42"/>
    </location>
</feature>
<feature type="transmembrane region" description="Helical" evidence="6">
    <location>
        <begin position="437"/>
        <end position="456"/>
    </location>
</feature>
<evidence type="ECO:0000256" key="4">
    <source>
        <dbReference type="ARBA" id="ARBA00022989"/>
    </source>
</evidence>
<dbReference type="Pfam" id="PF03772">
    <property type="entry name" value="Competence"/>
    <property type="match status" value="1"/>
</dbReference>
<feature type="transmembrane region" description="Helical" evidence="6">
    <location>
        <begin position="248"/>
        <end position="281"/>
    </location>
</feature>
<comment type="subcellular location">
    <subcellularLocation>
        <location evidence="1">Cell membrane</location>
        <topology evidence="1">Multi-pass membrane protein</topology>
    </subcellularLocation>
</comment>
<comment type="caution">
    <text evidence="8">The sequence shown here is derived from an EMBL/GenBank/DDBJ whole genome shotgun (WGS) entry which is preliminary data.</text>
</comment>
<evidence type="ECO:0000256" key="5">
    <source>
        <dbReference type="ARBA" id="ARBA00023136"/>
    </source>
</evidence>
<keyword evidence="3 6" id="KW-0812">Transmembrane</keyword>
<feature type="transmembrane region" description="Helical" evidence="6">
    <location>
        <begin position="343"/>
        <end position="365"/>
    </location>
</feature>
<sequence>MSKKSIGPQFFILCFVLGAIGGFYLAFNYFFGLTFIILSLLLISRRKFIYFALLSSFFVGFVYMQVFVLFSKVEPDVGCLRGRVSTVVSQSKGTNRFGFSAFSGERLAIETSQENPHLIDEIEVCFAKSNFKEVDGSYEKLLLARYQSAYLISDPQITIFNESSPVVGLFKIREKIEKILKKIFIGDKGVLAIGLILGGSQDFSNEFKEAMQKSGTSHLVAVSGYNVSIITIGFFLFIRQIFSRKIAIIASIFLLIFFCLITGASASVVRASAMGLLYLLAKAFGRKVAPLHLLAIAGFLMILPNPFTLFDIGFQLSFAATFGLIFALEGVDFSKTKKLYSLLALIFAETAVAQLFTLPLILYYFGQSSFLSLIANALILPAVPFTMGFVALSVVAGLMSFSLGLFLGTAGEILLTFISAIIRYFGSIDLALVRFHLPLYGVIVMYGLIFCLWFFIAKKKNEKSARENI</sequence>
<evidence type="ECO:0000256" key="3">
    <source>
        <dbReference type="ARBA" id="ARBA00022692"/>
    </source>
</evidence>
<dbReference type="Proteomes" id="UP000485367">
    <property type="component" value="Unassembled WGS sequence"/>
</dbReference>
<reference evidence="8" key="1">
    <citation type="submission" date="2017-02" db="EMBL/GenBank/DDBJ databases">
        <title>Delving into the versatile metabolic prowess of the omnipresent phylum Bacteroidetes.</title>
        <authorList>
            <person name="Nobu M.K."/>
            <person name="Mei R."/>
            <person name="Narihiro T."/>
            <person name="Kuroda K."/>
            <person name="Liu W.-T."/>
        </authorList>
    </citation>
    <scope>NUCLEOTIDE SEQUENCE</scope>
    <source>
        <strain evidence="8">ADurb.Bin280</strain>
    </source>
</reference>
<feature type="domain" description="ComEC/Rec2-related protein" evidence="7">
    <location>
        <begin position="195"/>
        <end position="457"/>
    </location>
</feature>
<dbReference type="NCBIfam" id="TIGR00360">
    <property type="entry name" value="ComEC_N-term"/>
    <property type="match status" value="1"/>
</dbReference>
<dbReference type="InterPro" id="IPR004477">
    <property type="entry name" value="ComEC_N"/>
</dbReference>
<dbReference type="AlphaFoldDB" id="A0A1V5SBJ9"/>
<dbReference type="InterPro" id="IPR052159">
    <property type="entry name" value="Competence_DNA_uptake"/>
</dbReference>
<dbReference type="GO" id="GO:0005886">
    <property type="term" value="C:plasma membrane"/>
    <property type="evidence" value="ECO:0007669"/>
    <property type="project" value="UniProtKB-SubCell"/>
</dbReference>
<name>A0A1V5SBJ9_9BACT</name>
<feature type="transmembrane region" description="Helical" evidence="6">
    <location>
        <begin position="403"/>
        <end position="425"/>
    </location>
</feature>
<evidence type="ECO:0000256" key="6">
    <source>
        <dbReference type="SAM" id="Phobius"/>
    </source>
</evidence>
<proteinExistence type="predicted"/>
<dbReference type="EMBL" id="MWBO01000057">
    <property type="protein sequence ID" value="OQA51890.1"/>
    <property type="molecule type" value="Genomic_DNA"/>
</dbReference>
<keyword evidence="4 6" id="KW-1133">Transmembrane helix</keyword>
<evidence type="ECO:0000259" key="7">
    <source>
        <dbReference type="Pfam" id="PF03772"/>
    </source>
</evidence>
<gene>
    <name evidence="8" type="ORF">BWY43_00767</name>
</gene>
<feature type="transmembrane region" description="Helical" evidence="6">
    <location>
        <begin position="48"/>
        <end position="70"/>
    </location>
</feature>
<protein>
    <submittedName>
        <fullName evidence="8">ComEC family competence protein</fullName>
    </submittedName>
</protein>
<feature type="transmembrane region" description="Helical" evidence="6">
    <location>
        <begin position="371"/>
        <end position="396"/>
    </location>
</feature>
<dbReference type="PANTHER" id="PTHR30619">
    <property type="entry name" value="DNA INTERNALIZATION/COMPETENCE PROTEIN COMEC/REC2"/>
    <property type="match status" value="1"/>
</dbReference>
<keyword evidence="2" id="KW-1003">Cell membrane</keyword>
<evidence type="ECO:0000256" key="1">
    <source>
        <dbReference type="ARBA" id="ARBA00004651"/>
    </source>
</evidence>
<evidence type="ECO:0000256" key="2">
    <source>
        <dbReference type="ARBA" id="ARBA00022475"/>
    </source>
</evidence>
<organism evidence="8">
    <name type="scientific">candidate division WS2 bacterium ADurb.Bin280</name>
    <dbReference type="NCBI Taxonomy" id="1852829"/>
    <lineage>
        <taxon>Bacteria</taxon>
        <taxon>candidate division WS2</taxon>
    </lineage>
</organism>